<keyword evidence="3" id="KW-1185">Reference proteome</keyword>
<dbReference type="InterPro" id="IPR059226">
    <property type="entry name" value="Choice_anch_Q_dom"/>
</dbReference>
<dbReference type="AlphaFoldDB" id="A0A1G6U2W4"/>
<evidence type="ECO:0000256" key="1">
    <source>
        <dbReference type="SAM" id="SignalP"/>
    </source>
</evidence>
<feature type="signal peptide" evidence="1">
    <location>
        <begin position="1"/>
        <end position="23"/>
    </location>
</feature>
<dbReference type="Gene3D" id="2.160.20.10">
    <property type="entry name" value="Single-stranded right-handed beta-helix, Pectin lyase-like"/>
    <property type="match status" value="1"/>
</dbReference>
<dbReference type="PANTHER" id="PTHR11319:SF35">
    <property type="entry name" value="OUTER MEMBRANE PROTEIN PMPC-RELATED"/>
    <property type="match status" value="1"/>
</dbReference>
<gene>
    <name evidence="2" type="ORF">SAMN04488509_102131</name>
</gene>
<keyword evidence="1" id="KW-0732">Signal</keyword>
<dbReference type="STRING" id="265719.SAMN04488509_102131"/>
<protein>
    <recommendedName>
        <fullName evidence="4">CSLREA domain-containing protein</fullName>
    </recommendedName>
</protein>
<dbReference type="EMBL" id="FNAG01000002">
    <property type="protein sequence ID" value="SDD35544.1"/>
    <property type="molecule type" value="Genomic_DNA"/>
</dbReference>
<evidence type="ECO:0000313" key="2">
    <source>
        <dbReference type="EMBL" id="SDD35544.1"/>
    </source>
</evidence>
<dbReference type="Proteomes" id="UP000199603">
    <property type="component" value="Unassembled WGS sequence"/>
</dbReference>
<name>A0A1G6U2W4_9GAMM</name>
<dbReference type="InterPro" id="IPR011050">
    <property type="entry name" value="Pectin_lyase_fold/virulence"/>
</dbReference>
<proteinExistence type="predicted"/>
<organism evidence="2 3">
    <name type="scientific">Aquimonas voraii</name>
    <dbReference type="NCBI Taxonomy" id="265719"/>
    <lineage>
        <taxon>Bacteria</taxon>
        <taxon>Pseudomonadati</taxon>
        <taxon>Pseudomonadota</taxon>
        <taxon>Gammaproteobacteria</taxon>
        <taxon>Lysobacterales</taxon>
        <taxon>Lysobacteraceae</taxon>
        <taxon>Aquimonas</taxon>
    </lineage>
</organism>
<evidence type="ECO:0000313" key="3">
    <source>
        <dbReference type="Proteomes" id="UP000199603"/>
    </source>
</evidence>
<dbReference type="PANTHER" id="PTHR11319">
    <property type="entry name" value="G PROTEIN-COUPLED RECEPTOR-RELATED"/>
    <property type="match status" value="1"/>
</dbReference>
<accession>A0A1G6U2W4</accession>
<reference evidence="2 3" key="1">
    <citation type="submission" date="2016-10" db="EMBL/GenBank/DDBJ databases">
        <authorList>
            <person name="de Groot N.N."/>
        </authorList>
    </citation>
    <scope>NUCLEOTIDE SEQUENCE [LARGE SCALE GENOMIC DNA]</scope>
    <source>
        <strain evidence="2 3">DSM 16957</strain>
    </source>
</reference>
<dbReference type="NCBIfam" id="NF041518">
    <property type="entry name" value="choice_anch_Q"/>
    <property type="match status" value="1"/>
</dbReference>
<dbReference type="SUPFAM" id="SSF51126">
    <property type="entry name" value="Pectin lyase-like"/>
    <property type="match status" value="1"/>
</dbReference>
<dbReference type="RefSeq" id="WP_091239777.1">
    <property type="nucleotide sequence ID" value="NZ_FNAG01000002.1"/>
</dbReference>
<sequence length="496" mass="49938">MSRGLRICVLASAMMAFAAGADAATLTVSNSNDSGPGSLRAAVLAANAAHPAEDQNIVFAQGVDGLSFGEPLPVLEHPRITLRGAGGPGGAPTLSGEDSTPLLRVASTVERLGLSDLVLEAGRGSVGAGCLDAIAMLDSAVVEIDRVTFSACRQDNDDTALGGAISLNGQVTIRDSRIEESRAIGAQAAAGGAILFGVGSLRIERSVLLDNQALGAGASTAFGGGIAMIVPGSATLEIHDSLLQFNAAGQGGALYLRNVDSSVLRSGLVGNAAEFGSAIQAQALNNAPLRLSLESSTVFDNEASERGALHVIGPTASLRMRNVSLWNNAAGDTVSDLPGAHLSLQGARLQSVHSTLIGRIGTRVAGGPTPLGSACVLNAGPGNAPFVAGNIATDNTCTALMPQINAGDEAALGLGARELTALGVPFYPLLAGSVLLDAGIGSTAGPTAFDTCAPLDVRGSARPDDGDLDGTPRCDIGAFELNTTAIFRDGFESTLR</sequence>
<dbReference type="OrthoDB" id="5956938at2"/>
<feature type="chain" id="PRO_5011741050" description="CSLREA domain-containing protein" evidence="1">
    <location>
        <begin position="24"/>
        <end position="496"/>
    </location>
</feature>
<dbReference type="InterPro" id="IPR012334">
    <property type="entry name" value="Pectin_lyas_fold"/>
</dbReference>
<evidence type="ECO:0008006" key="4">
    <source>
        <dbReference type="Google" id="ProtNLM"/>
    </source>
</evidence>